<dbReference type="InterPro" id="IPR027843">
    <property type="entry name" value="DUF4440"/>
</dbReference>
<organism evidence="2 3">
    <name type="scientific">Microbacterium lemovicicum</name>
    <dbReference type="NCBI Taxonomy" id="1072463"/>
    <lineage>
        <taxon>Bacteria</taxon>
        <taxon>Bacillati</taxon>
        <taxon>Actinomycetota</taxon>
        <taxon>Actinomycetes</taxon>
        <taxon>Micrococcales</taxon>
        <taxon>Microbacteriaceae</taxon>
        <taxon>Microbacterium</taxon>
    </lineage>
</organism>
<name>A0A3S9WCS0_9MICO</name>
<keyword evidence="3" id="KW-1185">Reference proteome</keyword>
<dbReference type="Pfam" id="PF14534">
    <property type="entry name" value="DUF4440"/>
    <property type="match status" value="1"/>
</dbReference>
<dbReference type="AlphaFoldDB" id="A0A3S9WCS0"/>
<evidence type="ECO:0000313" key="2">
    <source>
        <dbReference type="EMBL" id="AZS37842.1"/>
    </source>
</evidence>
<dbReference type="InterPro" id="IPR032710">
    <property type="entry name" value="NTF2-like_dom_sf"/>
</dbReference>
<dbReference type="RefSeq" id="WP_164734653.1">
    <property type="nucleotide sequence ID" value="NZ_CP031423.1"/>
</dbReference>
<reference evidence="2 3" key="1">
    <citation type="submission" date="2018-08" db="EMBL/GenBank/DDBJ databases">
        <title>Microbacterium lemovicicum sp. nov., a bacterium isolated from a natural uranium-rich soil.</title>
        <authorList>
            <person name="ORTET P."/>
        </authorList>
    </citation>
    <scope>NUCLEOTIDE SEQUENCE [LARGE SCALE GENOMIC DNA]</scope>
    <source>
        <strain evidence="2 3">Viu22</strain>
    </source>
</reference>
<dbReference type="EMBL" id="CP031423">
    <property type="protein sequence ID" value="AZS37842.1"/>
    <property type="molecule type" value="Genomic_DNA"/>
</dbReference>
<gene>
    <name evidence="2" type="ORF">CVS47_02489</name>
</gene>
<dbReference type="SUPFAM" id="SSF54427">
    <property type="entry name" value="NTF2-like"/>
    <property type="match status" value="1"/>
</dbReference>
<dbReference type="Proteomes" id="UP000276888">
    <property type="component" value="Chromosome"/>
</dbReference>
<protein>
    <recommendedName>
        <fullName evidence="1">DUF4440 domain-containing protein</fullName>
    </recommendedName>
</protein>
<proteinExistence type="predicted"/>
<dbReference type="Gene3D" id="3.10.450.50">
    <property type="match status" value="1"/>
</dbReference>
<evidence type="ECO:0000259" key="1">
    <source>
        <dbReference type="Pfam" id="PF14534"/>
    </source>
</evidence>
<accession>A0A3S9WCS0</accession>
<evidence type="ECO:0000313" key="3">
    <source>
        <dbReference type="Proteomes" id="UP000276888"/>
    </source>
</evidence>
<dbReference type="KEGG" id="mlv:CVS47_02489"/>
<feature type="domain" description="DUF4440" evidence="1">
    <location>
        <begin position="15"/>
        <end position="125"/>
    </location>
</feature>
<sequence>MAESDHVDQDVRWLTAAVTDMYDAYMSSDRARADSYIAQDVTLWDTEHEPLVRGLDGLNALRDSRPAGSAEAVAGIDVTEPVIDILGDIALVRHTFAVRFTDAAVAPERVRNTAVWQRRDGRWLIIHNHEDVLPEASPQHTQEDPQ</sequence>